<dbReference type="EnsemblMetazoa" id="PPA14968.1">
    <property type="protein sequence ID" value="PPA14968.1"/>
    <property type="gene ID" value="WBGene00104522"/>
</dbReference>
<evidence type="ECO:0000256" key="2">
    <source>
        <dbReference type="SAM" id="MobiDB-lite"/>
    </source>
</evidence>
<evidence type="ECO:0000313" key="3">
    <source>
        <dbReference type="EnsemblMetazoa" id="PPA14968.1"/>
    </source>
</evidence>
<keyword evidence="4" id="KW-1185">Reference proteome</keyword>
<accession>A0A8R1YAI2</accession>
<sequence length="198" mass="22584">MSSNPRKRKAQPSPEKSDPGIMRTIRGVKATRNLADGPLCTKEELQAVMEGPIDFAESLIDADKLTEKIRQSIEYLIKRYSSYRDNLKNGGMVRQVYNVADFFCPKDVKHEAEVTRKYGKMQSEYAGIRMWLEDNADKCKNDDQKALRKKIVVDFADYLREASGKANELRREIKALEQQRRAGENADSVASCLSLFNL</sequence>
<reference evidence="4" key="1">
    <citation type="journal article" date="2008" name="Nat. Genet.">
        <title>The Pristionchus pacificus genome provides a unique perspective on nematode lifestyle and parasitism.</title>
        <authorList>
            <person name="Dieterich C."/>
            <person name="Clifton S.W."/>
            <person name="Schuster L.N."/>
            <person name="Chinwalla A."/>
            <person name="Delehaunty K."/>
            <person name="Dinkelacker I."/>
            <person name="Fulton L."/>
            <person name="Fulton R."/>
            <person name="Godfrey J."/>
            <person name="Minx P."/>
            <person name="Mitreva M."/>
            <person name="Roeseler W."/>
            <person name="Tian H."/>
            <person name="Witte H."/>
            <person name="Yang S.P."/>
            <person name="Wilson R.K."/>
            <person name="Sommer R.J."/>
        </authorList>
    </citation>
    <scope>NUCLEOTIDE SEQUENCE [LARGE SCALE GENOMIC DNA]</scope>
    <source>
        <strain evidence="4">PS312</strain>
    </source>
</reference>
<feature type="coiled-coil region" evidence="1">
    <location>
        <begin position="159"/>
        <end position="186"/>
    </location>
</feature>
<evidence type="ECO:0000313" key="4">
    <source>
        <dbReference type="Proteomes" id="UP000005239"/>
    </source>
</evidence>
<reference evidence="3" key="2">
    <citation type="submission" date="2022-06" db="UniProtKB">
        <authorList>
            <consortium name="EnsemblMetazoa"/>
        </authorList>
    </citation>
    <scope>IDENTIFICATION</scope>
    <source>
        <strain evidence="3">PS312</strain>
    </source>
</reference>
<dbReference type="Proteomes" id="UP000005239">
    <property type="component" value="Unassembled WGS sequence"/>
</dbReference>
<feature type="region of interest" description="Disordered" evidence="2">
    <location>
        <begin position="1"/>
        <end position="21"/>
    </location>
</feature>
<proteinExistence type="predicted"/>
<keyword evidence="1" id="KW-0175">Coiled coil</keyword>
<dbReference type="AlphaFoldDB" id="A0A2A6BBL1"/>
<feature type="compositionally biased region" description="Basic residues" evidence="2">
    <location>
        <begin position="1"/>
        <end position="10"/>
    </location>
</feature>
<accession>A0A2A6BBL1</accession>
<organism evidence="3 4">
    <name type="scientific">Pristionchus pacificus</name>
    <name type="common">Parasitic nematode worm</name>
    <dbReference type="NCBI Taxonomy" id="54126"/>
    <lineage>
        <taxon>Eukaryota</taxon>
        <taxon>Metazoa</taxon>
        <taxon>Ecdysozoa</taxon>
        <taxon>Nematoda</taxon>
        <taxon>Chromadorea</taxon>
        <taxon>Rhabditida</taxon>
        <taxon>Rhabditina</taxon>
        <taxon>Diplogasteromorpha</taxon>
        <taxon>Diplogasteroidea</taxon>
        <taxon>Neodiplogasteridae</taxon>
        <taxon>Pristionchus</taxon>
    </lineage>
</organism>
<protein>
    <submittedName>
        <fullName evidence="3">Uncharacterized protein</fullName>
    </submittedName>
</protein>
<name>A0A2A6BBL1_PRIPA</name>
<evidence type="ECO:0000256" key="1">
    <source>
        <dbReference type="SAM" id="Coils"/>
    </source>
</evidence>
<gene>
    <name evidence="3" type="primary">WBGene00104522</name>
</gene>